<organism evidence="3 4">
    <name type="scientific">Chlorella ohadii</name>
    <dbReference type="NCBI Taxonomy" id="2649997"/>
    <lineage>
        <taxon>Eukaryota</taxon>
        <taxon>Viridiplantae</taxon>
        <taxon>Chlorophyta</taxon>
        <taxon>core chlorophytes</taxon>
        <taxon>Trebouxiophyceae</taxon>
        <taxon>Chlorellales</taxon>
        <taxon>Chlorellaceae</taxon>
        <taxon>Chlorella clade</taxon>
        <taxon>Chlorella</taxon>
    </lineage>
</organism>
<sequence>MKAHLLLLLAAALLSGCAAAAPRASASTSAPGIASARTLLLALQQAAPTPAAAAVAAQHGSVAGTARALAARLESAANGPAVAAATSGPVSVPPALVTDLARLLTSSNAQPALDQLFAAGGRLAKLAPPYDRSARCAEVGQLQGVSQQTKACYCDTTNRQPWPRCDALLHLDLIAAGAQLDKVAQEFQADLGSWEGAQAPAGQAPATRRLMGRQGTPWQPPKRCDGLSPAKCQGTKPGGSGPLLGGGGRCASVNALDAITNAVQTGCGSFACNLNLEPIPLQLKLNLTGCIPTLKLRDDNGDGVVGDGDTVAMCRQGRCSSVPFATAAQWATVASHFDTGVSGGVSACLGFPSLSELLQKWGWLNAGGNWCLSGAASLNWCPLKRQVGFASRTEAGLAGQVVWADLTGKVNYADGTNNPACSAFAAVDPTWKCQDFCSWAAGKGRLVARLGWSILGFNNVLTAQLMNTPTNC</sequence>
<proteinExistence type="predicted"/>
<keyword evidence="4" id="KW-1185">Reference proteome</keyword>
<feature type="chain" id="PRO_5041934874" evidence="2">
    <location>
        <begin position="20"/>
        <end position="472"/>
    </location>
</feature>
<comment type="caution">
    <text evidence="3">The sequence shown here is derived from an EMBL/GenBank/DDBJ whole genome shotgun (WGS) entry which is preliminary data.</text>
</comment>
<protein>
    <submittedName>
        <fullName evidence="3">Uncharacterized protein</fullName>
    </submittedName>
</protein>
<dbReference type="PROSITE" id="PS51257">
    <property type="entry name" value="PROKAR_LIPOPROTEIN"/>
    <property type="match status" value="1"/>
</dbReference>
<reference evidence="3" key="1">
    <citation type="submission" date="2020-11" db="EMBL/GenBank/DDBJ databases">
        <title>Chlorella ohadii genome sequencing and assembly.</title>
        <authorList>
            <person name="Murik O."/>
            <person name="Treves H."/>
            <person name="Kedem I."/>
            <person name="Shotland Y."/>
            <person name="Kaplan A."/>
        </authorList>
    </citation>
    <scope>NUCLEOTIDE SEQUENCE</scope>
    <source>
        <strain evidence="3">1</strain>
    </source>
</reference>
<evidence type="ECO:0000256" key="1">
    <source>
        <dbReference type="SAM" id="MobiDB-lite"/>
    </source>
</evidence>
<gene>
    <name evidence="3" type="ORF">COHA_008134</name>
</gene>
<evidence type="ECO:0000313" key="4">
    <source>
        <dbReference type="Proteomes" id="UP001205105"/>
    </source>
</evidence>
<name>A0AAD5DKV1_9CHLO</name>
<dbReference type="AlphaFoldDB" id="A0AAD5DKV1"/>
<evidence type="ECO:0000256" key="2">
    <source>
        <dbReference type="SAM" id="SignalP"/>
    </source>
</evidence>
<feature type="region of interest" description="Disordered" evidence="1">
    <location>
        <begin position="196"/>
        <end position="238"/>
    </location>
</feature>
<accession>A0AAD5DKV1</accession>
<dbReference type="Proteomes" id="UP001205105">
    <property type="component" value="Unassembled WGS sequence"/>
</dbReference>
<feature type="signal peptide" evidence="2">
    <location>
        <begin position="1"/>
        <end position="19"/>
    </location>
</feature>
<feature type="compositionally biased region" description="Low complexity" evidence="1">
    <location>
        <begin position="196"/>
        <end position="206"/>
    </location>
</feature>
<keyword evidence="2" id="KW-0732">Signal</keyword>
<dbReference type="EMBL" id="JADXDR010000137">
    <property type="protein sequence ID" value="KAI7838051.1"/>
    <property type="molecule type" value="Genomic_DNA"/>
</dbReference>
<evidence type="ECO:0000313" key="3">
    <source>
        <dbReference type="EMBL" id="KAI7838051.1"/>
    </source>
</evidence>